<dbReference type="InterPro" id="IPR003594">
    <property type="entry name" value="HATPase_dom"/>
</dbReference>
<feature type="transmembrane region" description="Helical" evidence="14">
    <location>
        <begin position="9"/>
        <end position="31"/>
    </location>
</feature>
<dbReference type="InterPro" id="IPR004358">
    <property type="entry name" value="Sig_transdc_His_kin-like_C"/>
</dbReference>
<sequence>MKSIRVKMFFIFSIFLIFFIVFSLFMNSFFLEKYFIYRNEKIFLENVDRIRDVYNNDSDNLSSVLKSIDRSKGVHISIINNDLEVVDDSFNRPNLSSEKIVRKIPLNIAIDIKNQITNIEDTNKKYLYKVDEDFEYGNKKIQMITRLDKNKFLVIEKPINVINENANISNDFFAFTGVIAIVLGNIFLLFFTKKITKPIIEISGIAKSISNLDFTKKYKIKSEDELGELGSSINLISNKLNETISELIDANGLLKKDNEKKKHIDDMRKLFVSSVSHELKTPIGLIKGHLEGIKFNIVNDIKKQEKYLDIAIDEADRMDKLVKDLLVISEVESDVKIINKTNFNITILIEEILDKYQTIFIEKGIKCSSYLTKDYFVNADLSKIEQVLINYINNAIEHVDENRKIEIREVESDNAVRIIVKNFGKNIEENEFDNIWTSFYKVDKSRTRVSSGSGLGLSIVKSILDNHVAKYGVNNIEKGVEFWLELPTITI</sequence>
<dbReference type="PANTHER" id="PTHR45528">
    <property type="entry name" value="SENSOR HISTIDINE KINASE CPXA"/>
    <property type="match status" value="1"/>
</dbReference>
<protein>
    <recommendedName>
        <fullName evidence="3">histidine kinase</fullName>
        <ecNumber evidence="3">2.7.13.3</ecNumber>
    </recommendedName>
</protein>
<evidence type="ECO:0000256" key="12">
    <source>
        <dbReference type="ARBA" id="ARBA00023012"/>
    </source>
</evidence>
<dbReference type="CDD" id="cd00082">
    <property type="entry name" value="HisKA"/>
    <property type="match status" value="1"/>
</dbReference>
<dbReference type="FunFam" id="1.10.287.130:FF:000001">
    <property type="entry name" value="Two-component sensor histidine kinase"/>
    <property type="match status" value="1"/>
</dbReference>
<evidence type="ECO:0000256" key="4">
    <source>
        <dbReference type="ARBA" id="ARBA00022475"/>
    </source>
</evidence>
<keyword evidence="12" id="KW-0902">Two-component regulatory system</keyword>
<organism evidence="17 18">
    <name type="scientific">Helicovermis profundi</name>
    <dbReference type="NCBI Taxonomy" id="3065157"/>
    <lineage>
        <taxon>Bacteria</taxon>
        <taxon>Bacillati</taxon>
        <taxon>Bacillota</taxon>
        <taxon>Clostridia</taxon>
        <taxon>Helicovermis</taxon>
    </lineage>
</organism>
<dbReference type="CDD" id="cd06225">
    <property type="entry name" value="HAMP"/>
    <property type="match status" value="1"/>
</dbReference>
<dbReference type="Gene3D" id="1.10.287.130">
    <property type="match status" value="1"/>
</dbReference>
<accession>A0AAU9E9W6</accession>
<dbReference type="PROSITE" id="PS50885">
    <property type="entry name" value="HAMP"/>
    <property type="match status" value="1"/>
</dbReference>
<comment type="catalytic activity">
    <reaction evidence="1">
        <text>ATP + protein L-histidine = ADP + protein N-phospho-L-histidine.</text>
        <dbReference type="EC" id="2.7.13.3"/>
    </reaction>
</comment>
<dbReference type="Pfam" id="PF00672">
    <property type="entry name" value="HAMP"/>
    <property type="match status" value="1"/>
</dbReference>
<keyword evidence="8" id="KW-0547">Nucleotide-binding</keyword>
<dbReference type="SMART" id="SM00388">
    <property type="entry name" value="HisKA"/>
    <property type="match status" value="1"/>
</dbReference>
<keyword evidence="7 14" id="KW-0812">Transmembrane</keyword>
<feature type="domain" description="HAMP" evidence="16">
    <location>
        <begin position="193"/>
        <end position="245"/>
    </location>
</feature>
<keyword evidence="10" id="KW-0067">ATP-binding</keyword>
<dbReference type="GO" id="GO:0005524">
    <property type="term" value="F:ATP binding"/>
    <property type="evidence" value="ECO:0007669"/>
    <property type="project" value="UniProtKB-KW"/>
</dbReference>
<evidence type="ECO:0000256" key="2">
    <source>
        <dbReference type="ARBA" id="ARBA00004651"/>
    </source>
</evidence>
<dbReference type="InterPro" id="IPR050398">
    <property type="entry name" value="HssS/ArlS-like"/>
</dbReference>
<evidence type="ECO:0000259" key="16">
    <source>
        <dbReference type="PROSITE" id="PS50885"/>
    </source>
</evidence>
<dbReference type="PROSITE" id="PS50109">
    <property type="entry name" value="HIS_KIN"/>
    <property type="match status" value="1"/>
</dbReference>
<keyword evidence="13 14" id="KW-0472">Membrane</keyword>
<evidence type="ECO:0000256" key="8">
    <source>
        <dbReference type="ARBA" id="ARBA00022741"/>
    </source>
</evidence>
<reference evidence="17 18" key="1">
    <citation type="submission" date="2023-08" db="EMBL/GenBank/DDBJ databases">
        <title>Helicovermis profunda gen. nov., sp. nov., a novel mesophilic, fermentative bacterium within the Bacillota from a deep-sea hydrothermal vent chimney.</title>
        <authorList>
            <person name="Miyazaki U."/>
            <person name="Mizutani D."/>
            <person name="Hashimoto Y."/>
            <person name="Tame A."/>
            <person name="Sawayama S."/>
            <person name="Miyazaki J."/>
            <person name="Takai K."/>
            <person name="Nakagawa S."/>
        </authorList>
    </citation>
    <scope>NUCLEOTIDE SEQUENCE [LARGE SCALE GENOMIC DNA]</scope>
    <source>
        <strain evidence="17 18">S502</strain>
    </source>
</reference>
<evidence type="ECO:0000256" key="1">
    <source>
        <dbReference type="ARBA" id="ARBA00000085"/>
    </source>
</evidence>
<evidence type="ECO:0000256" key="7">
    <source>
        <dbReference type="ARBA" id="ARBA00022692"/>
    </source>
</evidence>
<dbReference type="PANTHER" id="PTHR45528:SF1">
    <property type="entry name" value="SENSOR HISTIDINE KINASE CPXA"/>
    <property type="match status" value="1"/>
</dbReference>
<keyword evidence="4" id="KW-1003">Cell membrane</keyword>
<dbReference type="SUPFAM" id="SSF158472">
    <property type="entry name" value="HAMP domain-like"/>
    <property type="match status" value="1"/>
</dbReference>
<evidence type="ECO:0000259" key="15">
    <source>
        <dbReference type="PROSITE" id="PS50109"/>
    </source>
</evidence>
<dbReference type="PRINTS" id="PR00344">
    <property type="entry name" value="BCTRLSENSOR"/>
</dbReference>
<dbReference type="GO" id="GO:0005886">
    <property type="term" value="C:plasma membrane"/>
    <property type="evidence" value="ECO:0007669"/>
    <property type="project" value="UniProtKB-SubCell"/>
</dbReference>
<dbReference type="EMBL" id="AP028654">
    <property type="protein sequence ID" value="BEP30298.1"/>
    <property type="molecule type" value="Genomic_DNA"/>
</dbReference>
<dbReference type="InterPro" id="IPR036890">
    <property type="entry name" value="HATPase_C_sf"/>
</dbReference>
<dbReference type="SUPFAM" id="SSF55874">
    <property type="entry name" value="ATPase domain of HSP90 chaperone/DNA topoisomerase II/histidine kinase"/>
    <property type="match status" value="1"/>
</dbReference>
<dbReference type="SMART" id="SM00304">
    <property type="entry name" value="HAMP"/>
    <property type="match status" value="1"/>
</dbReference>
<comment type="subcellular location">
    <subcellularLocation>
        <location evidence="2">Cell membrane</location>
        <topology evidence="2">Multi-pass membrane protein</topology>
    </subcellularLocation>
</comment>
<gene>
    <name evidence="17" type="ORF">HLPR_26290</name>
</gene>
<evidence type="ECO:0000256" key="13">
    <source>
        <dbReference type="ARBA" id="ARBA00023136"/>
    </source>
</evidence>
<dbReference type="InterPro" id="IPR005467">
    <property type="entry name" value="His_kinase_dom"/>
</dbReference>
<evidence type="ECO:0000313" key="18">
    <source>
        <dbReference type="Proteomes" id="UP001321786"/>
    </source>
</evidence>
<keyword evidence="18" id="KW-1185">Reference proteome</keyword>
<keyword evidence="5" id="KW-0597">Phosphoprotein</keyword>
<dbReference type="KEGG" id="hprf:HLPR_26290"/>
<dbReference type="EC" id="2.7.13.3" evidence="3"/>
<dbReference type="GO" id="GO:0000155">
    <property type="term" value="F:phosphorelay sensor kinase activity"/>
    <property type="evidence" value="ECO:0007669"/>
    <property type="project" value="InterPro"/>
</dbReference>
<keyword evidence="6" id="KW-0808">Transferase</keyword>
<dbReference type="Pfam" id="PF02518">
    <property type="entry name" value="HATPase_c"/>
    <property type="match status" value="1"/>
</dbReference>
<evidence type="ECO:0000256" key="6">
    <source>
        <dbReference type="ARBA" id="ARBA00022679"/>
    </source>
</evidence>
<feature type="domain" description="Histidine kinase" evidence="15">
    <location>
        <begin position="274"/>
        <end position="490"/>
    </location>
</feature>
<dbReference type="Pfam" id="PF00512">
    <property type="entry name" value="HisKA"/>
    <property type="match status" value="1"/>
</dbReference>
<keyword evidence="11 14" id="KW-1133">Transmembrane helix</keyword>
<dbReference type="InterPro" id="IPR036097">
    <property type="entry name" value="HisK_dim/P_sf"/>
</dbReference>
<dbReference type="Gene3D" id="3.30.565.10">
    <property type="entry name" value="Histidine kinase-like ATPase, C-terminal domain"/>
    <property type="match status" value="1"/>
</dbReference>
<name>A0AAU9E9W6_9FIRM</name>
<dbReference type="SMART" id="SM00387">
    <property type="entry name" value="HATPase_c"/>
    <property type="match status" value="1"/>
</dbReference>
<dbReference type="AlphaFoldDB" id="A0AAU9E9W6"/>
<dbReference type="InterPro" id="IPR003660">
    <property type="entry name" value="HAMP_dom"/>
</dbReference>
<evidence type="ECO:0000256" key="10">
    <source>
        <dbReference type="ARBA" id="ARBA00022840"/>
    </source>
</evidence>
<dbReference type="SUPFAM" id="SSF47384">
    <property type="entry name" value="Homodimeric domain of signal transducing histidine kinase"/>
    <property type="match status" value="1"/>
</dbReference>
<evidence type="ECO:0000256" key="5">
    <source>
        <dbReference type="ARBA" id="ARBA00022553"/>
    </source>
</evidence>
<dbReference type="InterPro" id="IPR003661">
    <property type="entry name" value="HisK_dim/P_dom"/>
</dbReference>
<evidence type="ECO:0000256" key="11">
    <source>
        <dbReference type="ARBA" id="ARBA00022989"/>
    </source>
</evidence>
<proteinExistence type="predicted"/>
<evidence type="ECO:0000256" key="14">
    <source>
        <dbReference type="SAM" id="Phobius"/>
    </source>
</evidence>
<feature type="transmembrane region" description="Helical" evidence="14">
    <location>
        <begin position="172"/>
        <end position="191"/>
    </location>
</feature>
<evidence type="ECO:0000256" key="3">
    <source>
        <dbReference type="ARBA" id="ARBA00012438"/>
    </source>
</evidence>
<keyword evidence="9 17" id="KW-0418">Kinase</keyword>
<dbReference type="Gene3D" id="6.10.340.10">
    <property type="match status" value="1"/>
</dbReference>
<evidence type="ECO:0000313" key="17">
    <source>
        <dbReference type="EMBL" id="BEP30298.1"/>
    </source>
</evidence>
<evidence type="ECO:0000256" key="9">
    <source>
        <dbReference type="ARBA" id="ARBA00022777"/>
    </source>
</evidence>
<dbReference type="Proteomes" id="UP001321786">
    <property type="component" value="Chromosome"/>
</dbReference>